<dbReference type="GO" id="GO:0003677">
    <property type="term" value="F:DNA binding"/>
    <property type="evidence" value="ECO:0007669"/>
    <property type="project" value="UniProtKB-KW"/>
</dbReference>
<evidence type="ECO:0000256" key="2">
    <source>
        <dbReference type="ARBA" id="ARBA00023015"/>
    </source>
</evidence>
<dbReference type="InterPro" id="IPR036388">
    <property type="entry name" value="WH-like_DNA-bd_sf"/>
</dbReference>
<keyword evidence="3" id="KW-0238">DNA-binding</keyword>
<dbReference type="RefSeq" id="WP_136449325.1">
    <property type="nucleotide sequence ID" value="NZ_SSXH01000690.1"/>
</dbReference>
<evidence type="ECO:0000256" key="3">
    <source>
        <dbReference type="ARBA" id="ARBA00023125"/>
    </source>
</evidence>
<evidence type="ECO:0000256" key="4">
    <source>
        <dbReference type="ARBA" id="ARBA00023163"/>
    </source>
</evidence>
<dbReference type="EMBL" id="SSXH01000690">
    <property type="protein sequence ID" value="THJ46028.1"/>
    <property type="molecule type" value="Genomic_DNA"/>
</dbReference>
<evidence type="ECO:0000256" key="5">
    <source>
        <dbReference type="SAM" id="MobiDB-lite"/>
    </source>
</evidence>
<organism evidence="6 7">
    <name type="scientific">Candidatus Frankia alpina</name>
    <dbReference type="NCBI Taxonomy" id="2699483"/>
    <lineage>
        <taxon>Bacteria</taxon>
        <taxon>Bacillati</taxon>
        <taxon>Actinomycetota</taxon>
        <taxon>Actinomycetes</taxon>
        <taxon>Frankiales</taxon>
        <taxon>Frankiaceae</taxon>
        <taxon>Frankia</taxon>
    </lineage>
</organism>
<feature type="region of interest" description="Disordered" evidence="5">
    <location>
        <begin position="126"/>
        <end position="154"/>
    </location>
</feature>
<evidence type="ECO:0000313" key="7">
    <source>
        <dbReference type="Proteomes" id="UP000305282"/>
    </source>
</evidence>
<sequence length="154" mass="15663">MRGKGANRRVAGELESAVLAVLWEADGPLTPAQTQEALTKDGHDLAYTSVATTLVRLHGKGLLERTAAGRGHAYAPTSAAARQLADRMRGLLGDGRGRAVVLSHFVAGLTADDEATILALLAATEGEAEAEAESSNHGEGAAPGEAEPSGAPSS</sequence>
<name>A0A4S5CQX8_9ACTN</name>
<protein>
    <submittedName>
        <fullName evidence="6">BlaI/MecI/CopY family transcriptional regulator</fullName>
    </submittedName>
</protein>
<dbReference type="InterPro" id="IPR005650">
    <property type="entry name" value="BlaI_family"/>
</dbReference>
<dbReference type="GO" id="GO:0045892">
    <property type="term" value="P:negative regulation of DNA-templated transcription"/>
    <property type="evidence" value="ECO:0007669"/>
    <property type="project" value="InterPro"/>
</dbReference>
<accession>A0A4S5CQX8</accession>
<evidence type="ECO:0000313" key="6">
    <source>
        <dbReference type="EMBL" id="THJ46028.1"/>
    </source>
</evidence>
<dbReference type="OrthoDB" id="9813987at2"/>
<comment type="caution">
    <text evidence="6">The sequence shown here is derived from an EMBL/GenBank/DDBJ whole genome shotgun (WGS) entry which is preliminary data.</text>
</comment>
<keyword evidence="2" id="KW-0805">Transcription regulation</keyword>
<evidence type="ECO:0000256" key="1">
    <source>
        <dbReference type="ARBA" id="ARBA00011046"/>
    </source>
</evidence>
<keyword evidence="4" id="KW-0804">Transcription</keyword>
<dbReference type="AlphaFoldDB" id="A0A4S5CQX8"/>
<dbReference type="Proteomes" id="UP000305282">
    <property type="component" value="Unassembled WGS sequence"/>
</dbReference>
<keyword evidence="7" id="KW-1185">Reference proteome</keyword>
<dbReference type="Gene3D" id="1.10.10.10">
    <property type="entry name" value="Winged helix-like DNA-binding domain superfamily/Winged helix DNA-binding domain"/>
    <property type="match status" value="1"/>
</dbReference>
<reference evidence="6 7" key="1">
    <citation type="submission" date="2019-04" db="EMBL/GenBank/DDBJ databases">
        <title>Draft genome sequences for three unisolated Alnus-infective Frankia Sp+ strains, AgTrS, AiOr and AvVan, the first sequenced Frankia strains able to sporulate in-planta.</title>
        <authorList>
            <person name="Bethencourt L."/>
            <person name="Vautrin F."/>
            <person name="Taib N."/>
            <person name="Dubost A."/>
            <person name="Castro-Garcia L."/>
            <person name="Imbaud O."/>
            <person name="Abrouk D."/>
            <person name="Fournier P."/>
            <person name="Briolay J."/>
            <person name="Nguyen A."/>
            <person name="Normand P."/>
            <person name="Fernandez M.P."/>
            <person name="Brochier-Armanet C."/>
            <person name="Herrera-Belaroussi A."/>
        </authorList>
    </citation>
    <scope>NUCLEOTIDE SEQUENCE [LARGE SCALE GENOMIC DNA]</scope>
    <source>
        <strain evidence="6 7">AvVan</strain>
    </source>
</reference>
<dbReference type="SUPFAM" id="SSF46785">
    <property type="entry name" value="Winged helix' DNA-binding domain"/>
    <property type="match status" value="1"/>
</dbReference>
<dbReference type="InterPro" id="IPR036390">
    <property type="entry name" value="WH_DNA-bd_sf"/>
</dbReference>
<gene>
    <name evidence="6" type="ORF">E7Y31_19715</name>
</gene>
<dbReference type="Pfam" id="PF03965">
    <property type="entry name" value="Penicillinase_R"/>
    <property type="match status" value="1"/>
</dbReference>
<proteinExistence type="inferred from homology"/>
<comment type="similarity">
    <text evidence="1">Belongs to the BlaI transcriptional regulatory family.</text>
</comment>
<feature type="compositionally biased region" description="Low complexity" evidence="5">
    <location>
        <begin position="133"/>
        <end position="154"/>
    </location>
</feature>